<feature type="domain" description="Protein CR006 P-loop" evidence="1">
    <location>
        <begin position="137"/>
        <end position="324"/>
    </location>
</feature>
<dbReference type="GO" id="GO:0000731">
    <property type="term" value="P:DNA synthesis involved in DNA repair"/>
    <property type="evidence" value="ECO:0007669"/>
    <property type="project" value="TreeGrafter"/>
</dbReference>
<protein>
    <recommendedName>
        <fullName evidence="1">Protein CR006 P-loop domain-containing protein</fullName>
    </recommendedName>
</protein>
<dbReference type="InterPro" id="IPR026866">
    <property type="entry name" value="CR006_AAA"/>
</dbReference>
<dbReference type="GO" id="GO:0006302">
    <property type="term" value="P:double-strand break repair"/>
    <property type="evidence" value="ECO:0007669"/>
    <property type="project" value="TreeGrafter"/>
</dbReference>
<dbReference type="PANTHER" id="PTHR32182:SF0">
    <property type="entry name" value="DNA REPLICATION AND REPAIR PROTEIN RECF"/>
    <property type="match status" value="1"/>
</dbReference>
<dbReference type="Pfam" id="PF13166">
    <property type="entry name" value="AAA_13"/>
    <property type="match status" value="1"/>
</dbReference>
<accession>A0A2S4HLW6</accession>
<dbReference type="RefSeq" id="WP_005737317.1">
    <property type="nucleotide sequence ID" value="NZ_NBAI01000144.1"/>
</dbReference>
<organism evidence="2 3">
    <name type="scientific">Pseudomonas amygdali pv. morsprunorum</name>
    <dbReference type="NCBI Taxonomy" id="129138"/>
    <lineage>
        <taxon>Bacteria</taxon>
        <taxon>Pseudomonadati</taxon>
        <taxon>Pseudomonadota</taxon>
        <taxon>Gammaproteobacteria</taxon>
        <taxon>Pseudomonadales</taxon>
        <taxon>Pseudomonadaceae</taxon>
        <taxon>Pseudomonas</taxon>
        <taxon>Pseudomonas amygdali</taxon>
    </lineage>
</organism>
<dbReference type="Gene3D" id="3.40.50.300">
    <property type="entry name" value="P-loop containing nucleotide triphosphate hydrolases"/>
    <property type="match status" value="1"/>
</dbReference>
<evidence type="ECO:0000313" key="2">
    <source>
        <dbReference type="EMBL" id="RML49533.1"/>
    </source>
</evidence>
<comment type="caution">
    <text evidence="2">The sequence shown here is derived from an EMBL/GenBank/DDBJ whole genome shotgun (WGS) entry which is preliminary data.</text>
</comment>
<name>A0A2S4HLW6_PSEA0</name>
<dbReference type="Proteomes" id="UP000277952">
    <property type="component" value="Unassembled WGS sequence"/>
</dbReference>
<sequence length="482" mass="54723">MSRFESYIIDKSKTVYETTLANFEATKKAIKDIVVPDQESYEPLCNDLAEILDSDYRVSAIFKIIKSRKDYFEQPGGQRLAYHSEEIDADLLSQTLIELLSQKRQELLQTICPEKHKQNIGRRNELQLDRNLHISKDLIVEYQQSLAFNKKIADALNAIKSTKQKFSTKAKAIISQLVTPDFIENFKAELEFMGVSLDVKISPVVRDSDTSHSFSIATKRPGKILSEGEQKVISLSAFLAEIKTFRNNAPIILDDPVSSLDHIYREKIAERLSKEALTRQIIIFTHDLSLIMEVEGKCDDIALSLGKGPARSTFTIRRNGTDSGFCYSKAPWRGMSTAQRAQQLDEDTHAIKDLYESDIGNYNQRAALIYCLLREAWEALIEQDLFCQIVTRGRNSVQTLRLNQLSIEPTDASIITQQMTKTSNWMFGHDKSRALTENRPAPTDVLEDIAKLRAFSKEVIARRKAAEKEFGDQFKPPVCEVG</sequence>
<gene>
    <name evidence="2" type="ORF">ALQ94_200111</name>
</gene>
<proteinExistence type="predicted"/>
<dbReference type="InterPro" id="IPR027417">
    <property type="entry name" value="P-loop_NTPase"/>
</dbReference>
<evidence type="ECO:0000259" key="1">
    <source>
        <dbReference type="Pfam" id="PF13166"/>
    </source>
</evidence>
<evidence type="ECO:0000313" key="3">
    <source>
        <dbReference type="Proteomes" id="UP000277952"/>
    </source>
</evidence>
<reference evidence="2 3" key="1">
    <citation type="submission" date="2018-08" db="EMBL/GenBank/DDBJ databases">
        <title>Recombination of ecologically and evolutionarily significant loci maintains genetic cohesion in the Pseudomonas syringae species complex.</title>
        <authorList>
            <person name="Dillon M."/>
            <person name="Thakur S."/>
            <person name="Almeida R.N.D."/>
            <person name="Weir B.S."/>
            <person name="Guttman D.S."/>
        </authorList>
    </citation>
    <scope>NUCLEOTIDE SEQUENCE [LARGE SCALE GENOMIC DNA]</scope>
    <source>
        <strain evidence="2 3">19322</strain>
    </source>
</reference>
<dbReference type="AlphaFoldDB" id="A0A2S4HLW6"/>
<dbReference type="PANTHER" id="PTHR32182">
    <property type="entry name" value="DNA REPLICATION AND REPAIR PROTEIN RECF"/>
    <property type="match status" value="1"/>
</dbReference>
<dbReference type="SUPFAM" id="SSF52540">
    <property type="entry name" value="P-loop containing nucleoside triphosphate hydrolases"/>
    <property type="match status" value="1"/>
</dbReference>
<dbReference type="EMBL" id="RBNS01000274">
    <property type="protein sequence ID" value="RML49533.1"/>
    <property type="molecule type" value="Genomic_DNA"/>
</dbReference>